<evidence type="ECO:0000256" key="11">
    <source>
        <dbReference type="SAM" id="SignalP"/>
    </source>
</evidence>
<dbReference type="SUPFAM" id="SSF51905">
    <property type="entry name" value="FAD/NAD(P)-binding domain"/>
    <property type="match status" value="1"/>
</dbReference>
<dbReference type="Pfam" id="PF01593">
    <property type="entry name" value="Amino_oxidase"/>
    <property type="match status" value="1"/>
</dbReference>
<name>A0A1H4G168_9GAMM</name>
<feature type="signal peptide" evidence="11">
    <location>
        <begin position="1"/>
        <end position="24"/>
    </location>
</feature>
<evidence type="ECO:0000256" key="7">
    <source>
        <dbReference type="ARBA" id="ARBA00023070"/>
    </source>
</evidence>
<dbReference type="GO" id="GO:0009851">
    <property type="term" value="P:auxin biosynthetic process"/>
    <property type="evidence" value="ECO:0007669"/>
    <property type="project" value="UniProtKB-KW"/>
</dbReference>
<feature type="coiled-coil region" evidence="10">
    <location>
        <begin position="122"/>
        <end position="149"/>
    </location>
</feature>
<dbReference type="OrthoDB" id="337830at2"/>
<feature type="chain" id="PRO_5011581641" description="Tryptophan 2-monooxygenase" evidence="11">
    <location>
        <begin position="25"/>
        <end position="468"/>
    </location>
</feature>
<dbReference type="InterPro" id="IPR036188">
    <property type="entry name" value="FAD/NAD-bd_sf"/>
</dbReference>
<evidence type="ECO:0000256" key="6">
    <source>
        <dbReference type="ARBA" id="ARBA00023002"/>
    </source>
</evidence>
<feature type="binding site" evidence="9">
    <location>
        <position position="340"/>
    </location>
    <ligand>
        <name>substrate</name>
    </ligand>
</feature>
<dbReference type="GO" id="GO:0050361">
    <property type="term" value="F:tryptophan 2-monooxygenase activity"/>
    <property type="evidence" value="ECO:0007669"/>
    <property type="project" value="UniProtKB-EC"/>
</dbReference>
<dbReference type="PANTHER" id="PTHR10742">
    <property type="entry name" value="FLAVIN MONOAMINE OXIDASE"/>
    <property type="match status" value="1"/>
</dbReference>
<reference evidence="13 14" key="1">
    <citation type="submission" date="2016-10" db="EMBL/GenBank/DDBJ databases">
        <authorList>
            <person name="de Groot N.N."/>
        </authorList>
    </citation>
    <scope>NUCLEOTIDE SEQUENCE [LARGE SCALE GENOMIC DNA]</scope>
    <source>
        <strain evidence="13 14">DSM 21228</strain>
    </source>
</reference>
<comment type="similarity">
    <text evidence="3">Belongs to the tryptophan 2-monooxygenase family.</text>
</comment>
<dbReference type="STRING" id="525918.SAMN05660964_03229"/>
<keyword evidence="7" id="KW-0073">Auxin biosynthesis</keyword>
<evidence type="ECO:0000256" key="1">
    <source>
        <dbReference type="ARBA" id="ARBA00001974"/>
    </source>
</evidence>
<keyword evidence="14" id="KW-1185">Reference proteome</keyword>
<dbReference type="Gene3D" id="3.90.660.10">
    <property type="match status" value="1"/>
</dbReference>
<evidence type="ECO:0000256" key="8">
    <source>
        <dbReference type="ARBA" id="ARBA00047321"/>
    </source>
</evidence>
<evidence type="ECO:0000313" key="14">
    <source>
        <dbReference type="Proteomes" id="UP000199397"/>
    </source>
</evidence>
<dbReference type="AlphaFoldDB" id="A0A1H4G168"/>
<evidence type="ECO:0000313" key="13">
    <source>
        <dbReference type="EMBL" id="SEB03254.1"/>
    </source>
</evidence>
<organism evidence="13 14">
    <name type="scientific">Thiothrix caldifontis</name>
    <dbReference type="NCBI Taxonomy" id="525918"/>
    <lineage>
        <taxon>Bacteria</taxon>
        <taxon>Pseudomonadati</taxon>
        <taxon>Pseudomonadota</taxon>
        <taxon>Gammaproteobacteria</taxon>
        <taxon>Thiotrichales</taxon>
        <taxon>Thiotrichaceae</taxon>
        <taxon>Thiothrix</taxon>
    </lineage>
</organism>
<evidence type="ECO:0000256" key="9">
    <source>
        <dbReference type="PIRSR" id="PIRSR601613-1"/>
    </source>
</evidence>
<evidence type="ECO:0000259" key="12">
    <source>
        <dbReference type="Pfam" id="PF01593"/>
    </source>
</evidence>
<dbReference type="EC" id="1.13.12.3" evidence="4"/>
<dbReference type="EMBL" id="FNQP01000026">
    <property type="protein sequence ID" value="SEB03254.1"/>
    <property type="molecule type" value="Genomic_DNA"/>
</dbReference>
<dbReference type="Gene3D" id="3.50.50.60">
    <property type="entry name" value="FAD/NAD(P)-binding domain"/>
    <property type="match status" value="1"/>
</dbReference>
<dbReference type="Proteomes" id="UP000199397">
    <property type="component" value="Unassembled WGS sequence"/>
</dbReference>
<dbReference type="PRINTS" id="PR00757">
    <property type="entry name" value="AMINEOXDASEF"/>
</dbReference>
<comment type="cofactor">
    <cofactor evidence="1">
        <name>FAD</name>
        <dbReference type="ChEBI" id="CHEBI:57692"/>
    </cofactor>
</comment>
<evidence type="ECO:0000256" key="5">
    <source>
        <dbReference type="ARBA" id="ARBA00017871"/>
    </source>
</evidence>
<evidence type="ECO:0000256" key="2">
    <source>
        <dbReference type="ARBA" id="ARBA00004814"/>
    </source>
</evidence>
<dbReference type="InterPro" id="IPR001613">
    <property type="entry name" value="Flavin_amine_oxidase"/>
</dbReference>
<comment type="catalytic activity">
    <reaction evidence="8">
        <text>L-tryptophan + O2 = indole-3-acetamide + CO2 + H2O</text>
        <dbReference type="Rhea" id="RHEA:16165"/>
        <dbReference type="ChEBI" id="CHEBI:15377"/>
        <dbReference type="ChEBI" id="CHEBI:15379"/>
        <dbReference type="ChEBI" id="CHEBI:16031"/>
        <dbReference type="ChEBI" id="CHEBI:16526"/>
        <dbReference type="ChEBI" id="CHEBI:57912"/>
        <dbReference type="EC" id="1.13.12.3"/>
    </reaction>
</comment>
<keyword evidence="6" id="KW-0560">Oxidoreductase</keyword>
<feature type="binding site" evidence="9">
    <location>
        <begin position="57"/>
        <end position="58"/>
    </location>
    <ligand>
        <name>FAD</name>
        <dbReference type="ChEBI" id="CHEBI:57692"/>
    </ligand>
</feature>
<evidence type="ECO:0000256" key="4">
    <source>
        <dbReference type="ARBA" id="ARBA00012535"/>
    </source>
</evidence>
<dbReference type="InterPro" id="IPR050281">
    <property type="entry name" value="Flavin_monoamine_oxidase"/>
</dbReference>
<dbReference type="InterPro" id="IPR002937">
    <property type="entry name" value="Amino_oxidase"/>
</dbReference>
<keyword evidence="10" id="KW-0175">Coiled coil</keyword>
<protein>
    <recommendedName>
        <fullName evidence="5">Tryptophan 2-monooxygenase</fullName>
        <ecNumber evidence="4">1.13.12.3</ecNumber>
    </recommendedName>
</protein>
<sequence>MSRRKFLHLIAGLLASSTIAPLSAASAKRIVVVGAGIAGLTAAQTLRQQGHSVTVVEARDRLGGRLWTSKRWQNMPVDLGASWVHGAKDNPLSALADRIGAKRLITRYADTTTYNTAGNPLSNSESRQLEQWQARIDNALDAAQAADTDQSIQAAVEKVLGWNSLKASERQLVQFILNSTLEQEYAGGIHELSAHWHDAAAAFKGDDALFPDGYQVIVDHLANGLDIQLQHVVQTVTWSDQQVTVQTNQGAFQADHAIITLPLGVLKSGQVAFSPPLPARKQQAINALGMGTLNKCYLQFSNVFWPDDQDWLEYMPTEAGAWTEWVSLTRVAGWPVLLGFNAAERGKRIEQWTDTKIVTDAMQTLRKLFGANIPEPIDYQITRWNADPYARGAYSFNSVGSTPAMRDHLAERLGNAVFFAGEATERKHFSSVHGAYLSGLRAAQQILEQVRDKPSVNLDNHQAIQYYA</sequence>
<evidence type="ECO:0000256" key="10">
    <source>
        <dbReference type="SAM" id="Coils"/>
    </source>
</evidence>
<proteinExistence type="inferred from homology"/>
<accession>A0A1H4G168</accession>
<gene>
    <name evidence="13" type="ORF">SAMN05660964_03229</name>
</gene>
<feature type="domain" description="Amine oxidase" evidence="12">
    <location>
        <begin position="37"/>
        <end position="447"/>
    </location>
</feature>
<keyword evidence="11" id="KW-0732">Signal</keyword>
<feature type="binding site" evidence="9">
    <location>
        <position position="233"/>
    </location>
    <ligand>
        <name>FAD</name>
        <dbReference type="ChEBI" id="CHEBI:57692"/>
    </ligand>
</feature>
<comment type="pathway">
    <text evidence="2">Plant hormone metabolism; auxin biosynthesis.</text>
</comment>
<dbReference type="RefSeq" id="WP_093070270.1">
    <property type="nucleotide sequence ID" value="NZ_FNQP01000026.1"/>
</dbReference>
<dbReference type="PANTHER" id="PTHR10742:SF410">
    <property type="entry name" value="LYSINE-SPECIFIC HISTONE DEMETHYLASE 2"/>
    <property type="match status" value="1"/>
</dbReference>
<evidence type="ECO:0000256" key="3">
    <source>
        <dbReference type="ARBA" id="ARBA00005833"/>
    </source>
</evidence>
<dbReference type="SUPFAM" id="SSF54373">
    <property type="entry name" value="FAD-linked reductases, C-terminal domain"/>
    <property type="match status" value="1"/>
</dbReference>